<reference evidence="1" key="1">
    <citation type="submission" date="2020-06" db="EMBL/GenBank/DDBJ databases">
        <title>WGS assembly of Ceratodon purpureus strain R40.</title>
        <authorList>
            <person name="Carey S.B."/>
            <person name="Jenkins J."/>
            <person name="Shu S."/>
            <person name="Lovell J.T."/>
            <person name="Sreedasyam A."/>
            <person name="Maumus F."/>
            <person name="Tiley G.P."/>
            <person name="Fernandez-Pozo N."/>
            <person name="Barry K."/>
            <person name="Chen C."/>
            <person name="Wang M."/>
            <person name="Lipzen A."/>
            <person name="Daum C."/>
            <person name="Saski C.A."/>
            <person name="Payton A.C."/>
            <person name="Mcbreen J.C."/>
            <person name="Conrad R.E."/>
            <person name="Kollar L.M."/>
            <person name="Olsson S."/>
            <person name="Huttunen S."/>
            <person name="Landis J.B."/>
            <person name="Wickett N.J."/>
            <person name="Johnson M.G."/>
            <person name="Rensing S.A."/>
            <person name="Grimwood J."/>
            <person name="Schmutz J."/>
            <person name="Mcdaniel S.F."/>
        </authorList>
    </citation>
    <scope>NUCLEOTIDE SEQUENCE</scope>
    <source>
        <strain evidence="1">R40</strain>
    </source>
</reference>
<accession>A0A8T0GMY9</accession>
<comment type="caution">
    <text evidence="1">The sequence shown here is derived from an EMBL/GenBank/DDBJ whole genome shotgun (WGS) entry which is preliminary data.</text>
</comment>
<name>A0A8T0GMY9_CERPU</name>
<dbReference type="Proteomes" id="UP000822688">
    <property type="component" value="Chromosome 10"/>
</dbReference>
<gene>
    <name evidence="1" type="ORF">KC19_10G171200</name>
</gene>
<protein>
    <submittedName>
        <fullName evidence="1">Uncharacterized protein</fullName>
    </submittedName>
</protein>
<organism evidence="1 2">
    <name type="scientific">Ceratodon purpureus</name>
    <name type="common">Fire moss</name>
    <name type="synonym">Dicranum purpureum</name>
    <dbReference type="NCBI Taxonomy" id="3225"/>
    <lineage>
        <taxon>Eukaryota</taxon>
        <taxon>Viridiplantae</taxon>
        <taxon>Streptophyta</taxon>
        <taxon>Embryophyta</taxon>
        <taxon>Bryophyta</taxon>
        <taxon>Bryophytina</taxon>
        <taxon>Bryopsida</taxon>
        <taxon>Dicranidae</taxon>
        <taxon>Pseudoditrichales</taxon>
        <taxon>Ditrichaceae</taxon>
        <taxon>Ceratodon</taxon>
    </lineage>
</organism>
<dbReference type="EMBL" id="CM026431">
    <property type="protein sequence ID" value="KAG0560313.1"/>
    <property type="molecule type" value="Genomic_DNA"/>
</dbReference>
<proteinExistence type="predicted"/>
<sequence>MAEGWTSVGISVLSNSGFRVHAPETIVGWGAVGVVKDHRWGWVGTVRRWWSIGAGAGGC</sequence>
<keyword evidence="2" id="KW-1185">Reference proteome</keyword>
<dbReference type="AlphaFoldDB" id="A0A8T0GMY9"/>
<evidence type="ECO:0000313" key="2">
    <source>
        <dbReference type="Proteomes" id="UP000822688"/>
    </source>
</evidence>
<evidence type="ECO:0000313" key="1">
    <source>
        <dbReference type="EMBL" id="KAG0560313.1"/>
    </source>
</evidence>